<feature type="compositionally biased region" description="Acidic residues" evidence="5">
    <location>
        <begin position="519"/>
        <end position="532"/>
    </location>
</feature>
<feature type="compositionally biased region" description="Polar residues" evidence="5">
    <location>
        <begin position="162"/>
        <end position="177"/>
    </location>
</feature>
<dbReference type="Proteomes" id="UP000305647">
    <property type="component" value="Unassembled WGS sequence"/>
</dbReference>
<dbReference type="EMBL" id="SPRO01000032">
    <property type="protein sequence ID" value="TIC28958.1"/>
    <property type="molecule type" value="Genomic_DNA"/>
</dbReference>
<evidence type="ECO:0000259" key="6">
    <source>
        <dbReference type="Pfam" id="PF15511"/>
    </source>
</evidence>
<feature type="compositionally biased region" description="Basic and acidic residues" evidence="5">
    <location>
        <begin position="343"/>
        <end position="363"/>
    </location>
</feature>
<dbReference type="Gene3D" id="1.10.20.10">
    <property type="entry name" value="Histone, subunit A"/>
    <property type="match status" value="1"/>
</dbReference>
<evidence type="ECO:0000256" key="2">
    <source>
        <dbReference type="ARBA" id="ARBA00004286"/>
    </source>
</evidence>
<dbReference type="GO" id="GO:0005694">
    <property type="term" value="C:chromosome"/>
    <property type="evidence" value="ECO:0007669"/>
    <property type="project" value="UniProtKB-SubCell"/>
</dbReference>
<evidence type="ECO:0000256" key="1">
    <source>
        <dbReference type="ARBA" id="ARBA00004123"/>
    </source>
</evidence>
<feature type="domain" description="CENP-T/Histone H4 histone fold" evidence="6">
    <location>
        <begin position="587"/>
        <end position="689"/>
    </location>
</feature>
<dbReference type="AlphaFoldDB" id="A0A4T0PHT5"/>
<dbReference type="InterPro" id="IPR009072">
    <property type="entry name" value="Histone-fold"/>
</dbReference>
<dbReference type="GO" id="GO:0005634">
    <property type="term" value="C:nucleus"/>
    <property type="evidence" value="ECO:0007669"/>
    <property type="project" value="UniProtKB-SubCell"/>
</dbReference>
<feature type="compositionally biased region" description="Polar residues" evidence="5">
    <location>
        <begin position="94"/>
        <end position="113"/>
    </location>
</feature>
<organism evidence="7 8">
    <name type="scientific">Wallemia mellicola</name>
    <dbReference type="NCBI Taxonomy" id="1708541"/>
    <lineage>
        <taxon>Eukaryota</taxon>
        <taxon>Fungi</taxon>
        <taxon>Dikarya</taxon>
        <taxon>Basidiomycota</taxon>
        <taxon>Wallemiomycotina</taxon>
        <taxon>Wallemiomycetes</taxon>
        <taxon>Wallemiales</taxon>
        <taxon>Wallemiaceae</taxon>
        <taxon>Wallemia</taxon>
    </lineage>
</organism>
<comment type="caution">
    <text evidence="7">The sequence shown here is derived from an EMBL/GenBank/DDBJ whole genome shotgun (WGS) entry which is preliminary data.</text>
</comment>
<feature type="region of interest" description="Disordered" evidence="5">
    <location>
        <begin position="264"/>
        <end position="591"/>
    </location>
</feature>
<gene>
    <name evidence="7" type="ORF">E3Q10_02844</name>
</gene>
<feature type="compositionally biased region" description="Basic and acidic residues" evidence="5">
    <location>
        <begin position="214"/>
        <end position="223"/>
    </location>
</feature>
<keyword evidence="4" id="KW-0539">Nucleus</keyword>
<evidence type="ECO:0000313" key="7">
    <source>
        <dbReference type="EMBL" id="TIC28958.1"/>
    </source>
</evidence>
<feature type="compositionally biased region" description="Low complexity" evidence="5">
    <location>
        <begin position="329"/>
        <end position="341"/>
    </location>
</feature>
<keyword evidence="3" id="KW-0158">Chromosome</keyword>
<evidence type="ECO:0000256" key="4">
    <source>
        <dbReference type="ARBA" id="ARBA00023242"/>
    </source>
</evidence>
<feature type="region of interest" description="Disordered" evidence="5">
    <location>
        <begin position="1"/>
        <end position="223"/>
    </location>
</feature>
<feature type="compositionally biased region" description="Acidic residues" evidence="5">
    <location>
        <begin position="437"/>
        <end position="459"/>
    </location>
</feature>
<evidence type="ECO:0000313" key="8">
    <source>
        <dbReference type="Proteomes" id="UP000305647"/>
    </source>
</evidence>
<accession>A0A4T0PHT5</accession>
<evidence type="ECO:0000256" key="5">
    <source>
        <dbReference type="SAM" id="MobiDB-lite"/>
    </source>
</evidence>
<protein>
    <recommendedName>
        <fullName evidence="6">CENP-T/Histone H4 histone fold domain-containing protein</fullName>
    </recommendedName>
</protein>
<dbReference type="InterPro" id="IPR035425">
    <property type="entry name" value="CENP-T/H4_C"/>
</dbReference>
<dbReference type="Pfam" id="PF15511">
    <property type="entry name" value="CENP-T_C"/>
    <property type="match status" value="1"/>
</dbReference>
<feature type="compositionally biased region" description="Polar residues" evidence="5">
    <location>
        <begin position="126"/>
        <end position="135"/>
    </location>
</feature>
<name>A0A4T0PHT5_9BASI</name>
<feature type="compositionally biased region" description="Polar residues" evidence="5">
    <location>
        <begin position="292"/>
        <end position="302"/>
    </location>
</feature>
<feature type="region of interest" description="Disordered" evidence="5">
    <location>
        <begin position="703"/>
        <end position="741"/>
    </location>
</feature>
<reference evidence="7 8" key="1">
    <citation type="submission" date="2019-03" db="EMBL/GenBank/DDBJ databases">
        <title>Sequencing 25 genomes of Wallemia mellicola.</title>
        <authorList>
            <person name="Gostincar C."/>
        </authorList>
    </citation>
    <scope>NUCLEOTIDE SEQUENCE [LARGE SCALE GENOMIC DNA]</scope>
    <source>
        <strain evidence="7 8">EXF-8738</strain>
    </source>
</reference>
<feature type="compositionally biased region" description="Polar residues" evidence="5">
    <location>
        <begin position="42"/>
        <end position="57"/>
    </location>
</feature>
<feature type="compositionally biased region" description="Acidic residues" evidence="5">
    <location>
        <begin position="722"/>
        <end position="741"/>
    </location>
</feature>
<feature type="compositionally biased region" description="Acidic residues" evidence="5">
    <location>
        <begin position="306"/>
        <end position="320"/>
    </location>
</feature>
<comment type="subcellular location">
    <subcellularLocation>
        <location evidence="2">Chromosome</location>
    </subcellularLocation>
    <subcellularLocation>
        <location evidence="1">Nucleus</location>
    </subcellularLocation>
</comment>
<evidence type="ECO:0000256" key="3">
    <source>
        <dbReference type="ARBA" id="ARBA00022454"/>
    </source>
</evidence>
<dbReference type="GO" id="GO:0046982">
    <property type="term" value="F:protein heterodimerization activity"/>
    <property type="evidence" value="ECO:0007669"/>
    <property type="project" value="InterPro"/>
</dbReference>
<feature type="compositionally biased region" description="Acidic residues" evidence="5">
    <location>
        <begin position="480"/>
        <end position="512"/>
    </location>
</feature>
<sequence length="741" mass="83114">MSTPNSRQKRKNYPPIPTPNRAREPPTPSRRTPRGTRILPPQRTQQTPNAGATTSTRPKPERETPRSLLRQLTKAPGVPRPSPPVTVEQPEVRTPSSNRESSSHNANVLSKSTRSGERENRHVTPQGRTSTSSSKEAPPTVRRSSAFRGVSKPDMPPPPTPQNETSLHNSVQDTPGSIVTLDSPMSVSEYWKQHRPVSRSPSYFSNFDETENPEIARRERAPNDARFSVGARSSFGFALGDETNQFDHGESELIHDQSLQFDNESLRRQSTHANSFLDTSNRDERTIGDIGNDSTSFRQSNVILPDVDEDNEREIEEEVLRDDRKSHTPSRGTPRSGSGSSLRDTESPQTRKESPGTHSERQPSESLDSANDSISSNRSKRKRDSSDSVANSYESDRGRGSQDRSPITNNDDDQEVDNGLADADVEEDLINMLPDNEMIDTEVQEGDNDEGAWEQDEAMSEGQKEPDDWDIPETDKPTAEEEEEEEEPRQEQEKEEEDPEQEQEEQEVEEEIIERQSEDAPEQEEGEEEEAIDPNLREQGRHSNSLGDPRKSGDVGPDDSGDGNEPQRKRPKPAPKKERFARGSSQPLPNISAASMKRFMERFMNQHRTGGKIVVDPGAQEVMMDNCYNYLELLCNQTETRARQNGRNNELRASDMIEVLRDQGVISDRAPLQTLARRLLPAELINEYDQISGDWGVDVGIMKGKTNNKQPKSALKRPAGTEVDEESEGEAEEAEEDEEAE</sequence>
<proteinExistence type="predicted"/>